<dbReference type="Proteomes" id="UP000318571">
    <property type="component" value="Chromosome 9"/>
</dbReference>
<evidence type="ECO:0000313" key="6">
    <source>
        <dbReference type="Proteomes" id="UP000318571"/>
    </source>
</evidence>
<dbReference type="EMBL" id="VCGU01000009">
    <property type="protein sequence ID" value="TRY70485.1"/>
    <property type="molecule type" value="Genomic_DNA"/>
</dbReference>
<dbReference type="PANTHER" id="PTHR31409">
    <property type="entry name" value="WASH COMPLEX SUBUNIT 4"/>
    <property type="match status" value="1"/>
</dbReference>
<dbReference type="Pfam" id="PF14745">
    <property type="entry name" value="WASH-4_N"/>
    <property type="match status" value="1"/>
</dbReference>
<dbReference type="OMA" id="RCNIFIQ"/>
<dbReference type="GO" id="GO:0071203">
    <property type="term" value="C:WASH complex"/>
    <property type="evidence" value="ECO:0007669"/>
    <property type="project" value="InterPro"/>
</dbReference>
<dbReference type="GO" id="GO:0016197">
    <property type="term" value="P:endosomal transport"/>
    <property type="evidence" value="ECO:0007669"/>
    <property type="project" value="TreeGrafter"/>
</dbReference>
<evidence type="ECO:0000313" key="5">
    <source>
        <dbReference type="EMBL" id="TRY70485.1"/>
    </source>
</evidence>
<protein>
    <recommendedName>
        <fullName evidence="7">WASH complex subunit 4 N-terminal domain-containing protein</fullName>
    </recommendedName>
</protein>
<name>A0A553NYI0_TIGCA</name>
<evidence type="ECO:0000259" key="2">
    <source>
        <dbReference type="Pfam" id="PF14744"/>
    </source>
</evidence>
<evidence type="ECO:0000256" key="1">
    <source>
        <dbReference type="SAM" id="MobiDB-lite"/>
    </source>
</evidence>
<feature type="domain" description="WASH complex subunit 7 central" evidence="2">
    <location>
        <begin position="695"/>
        <end position="800"/>
    </location>
</feature>
<sequence length="1019" mass="116630">MDVHRSATHGRMNHSPSHPTQAFQPIHLQLEALRLRHQPPPTLVLDAQPAQTVISLHSTPSELQSWSQLVRSDLAQHRPLSRLILTWATLVAEIESLTVEARQHFYAPLLLYGVAGDLSPEPGDGALSLARILPLLQKVSDFQEHCQRVMLNLFQQLSIFYSTQPEPAGLPPSDNREVHFQVIFDHLGRLLVTLITLDAIIQSHTALQTDWLAYRDLVEGALSDDRARPGLNELEIQLKRLDEKIFGAGLFLACVYQPYDLDGLNIPGNEALFEALIFSLKCSLNDLDRGVGQGQVDFPLHVVEFAAKFVLISTLFRIPEKRLSKRMWDHLKKFPAVVLFDTVMWFPDQFFTSCLPKYAKTVDDKTMQQFPTSRQTSIKTSAQTLTQDMRQFHAKMETKLKSFSGTPSLDELERKSQLLLQGIQLASTIRGTVSLMLNVHGKLSAPLTKSSVISLCTMLEMLKAIEYVYQRHMLSILDVINHANQHRSVMIITILGKAKELQALSLLQRTVQDACSAEFFYSHRVVLPVYFNHVYESRHDSANRLMYMFWILRDCCQPLTQVVHLADSKALQSSFEAEIMTIFENTILKPLCKDLETDLRLQVHSHLKLEDRNPFTSSVSKDLSPLINVAPILFVGKFIDIKAYVEDYLSRIFYNLTTVALHNWRTYGEMRALAAHKFGTVTVDDHLPAQTLEQVNFTYQFLRKKFVIFSQFLYDEHIKSRLIKDLRYLKENQAYPFERASKFNKGIRKLGHMPDGLTTYLDQFRMLIAQIGNALGYVRMIRSGGLHFVSNAIRFVPDLEDIPNFEELSKKEEMSSESIEAARILDEVVANLNQNFFDGTQYFQLLVQVFAKQLSEKKHVHLKAFYAILPPLTLNYLEYIMAAKDKLNKMNVKAAIFTDDGFAMGIAYIFQVLDQWSGFDSLHWFQTVRNRYVKQRSQVMEQMNSQNDEKLKQTLSLTLKRLEAYQKEFDLLNFSLSSARIFFRNDEDEVDEADQDNEEEGTETETGLASEGNPGKTTP</sequence>
<comment type="caution">
    <text evidence="5">The sequence shown here is derived from an EMBL/GenBank/DDBJ whole genome shotgun (WGS) entry which is preliminary data.</text>
</comment>
<dbReference type="InterPro" id="IPR028282">
    <property type="entry name" value="WASH-7_central"/>
</dbReference>
<accession>A0A553NYI0</accession>
<feature type="domain" description="WASH complex subunit 4 N-terminal" evidence="3">
    <location>
        <begin position="51"/>
        <end position="500"/>
    </location>
</feature>
<dbReference type="GO" id="GO:0005768">
    <property type="term" value="C:endosome"/>
    <property type="evidence" value="ECO:0007669"/>
    <property type="project" value="TreeGrafter"/>
</dbReference>
<dbReference type="STRING" id="6832.A0A553NYI0"/>
<dbReference type="PANTHER" id="PTHR31409:SF0">
    <property type="entry name" value="WASH COMPLEX SUBUNIT 4"/>
    <property type="match status" value="1"/>
</dbReference>
<dbReference type="AlphaFoldDB" id="A0A553NYI0"/>
<keyword evidence="6" id="KW-1185">Reference proteome</keyword>
<feature type="region of interest" description="Disordered" evidence="1">
    <location>
        <begin position="987"/>
        <end position="1019"/>
    </location>
</feature>
<dbReference type="Pfam" id="PF14744">
    <property type="entry name" value="WASH-7_mid"/>
    <property type="match status" value="2"/>
</dbReference>
<feature type="compositionally biased region" description="Acidic residues" evidence="1">
    <location>
        <begin position="987"/>
        <end position="1003"/>
    </location>
</feature>
<feature type="compositionally biased region" description="Basic residues" evidence="1">
    <location>
        <begin position="1"/>
        <end position="12"/>
    </location>
</feature>
<feature type="domain" description="WASH complex subunit 7 C-terminal" evidence="4">
    <location>
        <begin position="819"/>
        <end position="984"/>
    </location>
</feature>
<evidence type="ECO:0000259" key="4">
    <source>
        <dbReference type="Pfam" id="PF14746"/>
    </source>
</evidence>
<reference evidence="5 6" key="1">
    <citation type="journal article" date="2018" name="Nat. Ecol. Evol.">
        <title>Genomic signatures of mitonuclear coevolution across populations of Tigriopus californicus.</title>
        <authorList>
            <person name="Barreto F.S."/>
            <person name="Watson E.T."/>
            <person name="Lima T.G."/>
            <person name="Willett C.S."/>
            <person name="Edmands S."/>
            <person name="Li W."/>
            <person name="Burton R.S."/>
        </authorList>
    </citation>
    <scope>NUCLEOTIDE SEQUENCE [LARGE SCALE GENOMIC DNA]</scope>
    <source>
        <strain evidence="5 6">San Diego</strain>
    </source>
</reference>
<dbReference type="InterPro" id="IPR028283">
    <property type="entry name" value="WASH-7_C"/>
</dbReference>
<dbReference type="GO" id="GO:0007032">
    <property type="term" value="P:endosome organization"/>
    <property type="evidence" value="ECO:0007669"/>
    <property type="project" value="TreeGrafter"/>
</dbReference>
<dbReference type="Pfam" id="PF14746">
    <property type="entry name" value="WASH-7_C"/>
    <property type="match status" value="1"/>
</dbReference>
<organism evidence="5 6">
    <name type="scientific">Tigriopus californicus</name>
    <name type="common">Marine copepod</name>
    <dbReference type="NCBI Taxonomy" id="6832"/>
    <lineage>
        <taxon>Eukaryota</taxon>
        <taxon>Metazoa</taxon>
        <taxon>Ecdysozoa</taxon>
        <taxon>Arthropoda</taxon>
        <taxon>Crustacea</taxon>
        <taxon>Multicrustacea</taxon>
        <taxon>Hexanauplia</taxon>
        <taxon>Copepoda</taxon>
        <taxon>Harpacticoida</taxon>
        <taxon>Harpacticidae</taxon>
        <taxon>Tigriopus</taxon>
    </lineage>
</organism>
<gene>
    <name evidence="5" type="ORF">TCAL_05419</name>
</gene>
<feature type="domain" description="WASH complex subunit 7 central" evidence="2">
    <location>
        <begin position="519"/>
        <end position="694"/>
    </location>
</feature>
<dbReference type="InterPro" id="IPR027307">
    <property type="entry name" value="WASH7"/>
</dbReference>
<evidence type="ECO:0000259" key="3">
    <source>
        <dbReference type="Pfam" id="PF14745"/>
    </source>
</evidence>
<evidence type="ECO:0008006" key="7">
    <source>
        <dbReference type="Google" id="ProtNLM"/>
    </source>
</evidence>
<dbReference type="InterPro" id="IPR028191">
    <property type="entry name" value="WASH-4_N"/>
</dbReference>
<proteinExistence type="predicted"/>
<feature type="region of interest" description="Disordered" evidence="1">
    <location>
        <begin position="1"/>
        <end position="21"/>
    </location>
</feature>